<keyword evidence="3" id="KW-0328">Glycosyltransferase</keyword>
<protein>
    <recommendedName>
        <fullName evidence="16">Reverse transcriptase domain-containing protein</fullName>
    </recommendedName>
</protein>
<dbReference type="SUPFAM" id="SSF56672">
    <property type="entry name" value="DNA/RNA polymerases"/>
    <property type="match status" value="1"/>
</dbReference>
<dbReference type="PROSITE" id="PS50878">
    <property type="entry name" value="RT_POL"/>
    <property type="match status" value="1"/>
</dbReference>
<evidence type="ECO:0000256" key="3">
    <source>
        <dbReference type="ARBA" id="ARBA00022676"/>
    </source>
</evidence>
<dbReference type="GO" id="GO:0005794">
    <property type="term" value="C:Golgi apparatus"/>
    <property type="evidence" value="ECO:0007669"/>
    <property type="project" value="TreeGrafter"/>
</dbReference>
<dbReference type="SUPFAM" id="SSF56436">
    <property type="entry name" value="C-type lectin-like"/>
    <property type="match status" value="1"/>
</dbReference>
<dbReference type="GO" id="GO:0046872">
    <property type="term" value="F:metal ion binding"/>
    <property type="evidence" value="ECO:0007669"/>
    <property type="project" value="UniProtKB-KW"/>
</dbReference>
<keyword evidence="5" id="KW-0812">Transmembrane</keyword>
<dbReference type="GO" id="GO:0005975">
    <property type="term" value="P:carbohydrate metabolic process"/>
    <property type="evidence" value="ECO:0007669"/>
    <property type="project" value="InterPro"/>
</dbReference>
<keyword evidence="15" id="KW-1185">Reference proteome</keyword>
<dbReference type="SUPFAM" id="SSF53448">
    <property type="entry name" value="Nucleotide-diphospho-sugar transferases"/>
    <property type="match status" value="1"/>
</dbReference>
<dbReference type="InterPro" id="IPR000477">
    <property type="entry name" value="RT_dom"/>
</dbReference>
<dbReference type="Gene3D" id="3.90.550.10">
    <property type="entry name" value="Spore Coat Polysaccharide Biosynthesis Protein SpsA, Chain A"/>
    <property type="match status" value="1"/>
</dbReference>
<keyword evidence="4" id="KW-0808">Transferase</keyword>
<comment type="cofactor">
    <cofactor evidence="11">
        <name>Mn(2+)</name>
        <dbReference type="ChEBI" id="CHEBI:29035"/>
    </cofactor>
    <text evidence="11">Binds 1 Mn(2+) ion per subunit.</text>
</comment>
<dbReference type="FunFam" id="3.90.550.10:FF:000022">
    <property type="entry name" value="Histo-blood group ABO system transferase"/>
    <property type="match status" value="1"/>
</dbReference>
<dbReference type="Gene3D" id="2.60.20.10">
    <property type="entry name" value="Crystallins"/>
    <property type="match status" value="1"/>
</dbReference>
<feature type="binding site" evidence="10">
    <location>
        <begin position="741"/>
        <end position="743"/>
    </location>
    <ligand>
        <name>UDP-N-acetyl-alpha-D-galactosamine</name>
        <dbReference type="ChEBI" id="CHEBI:67138"/>
    </ligand>
</feature>
<dbReference type="SUPFAM" id="SSF49695">
    <property type="entry name" value="gamma-Crystallin-like"/>
    <property type="match status" value="1"/>
</dbReference>
<dbReference type="InterPro" id="IPR005076">
    <property type="entry name" value="Glyco_trans_6"/>
</dbReference>
<evidence type="ECO:0000256" key="1">
    <source>
        <dbReference type="ARBA" id="ARBA00004606"/>
    </source>
</evidence>
<feature type="binding site" evidence="10">
    <location>
        <position position="833"/>
    </location>
    <ligand>
        <name>an alpha-L-fucosyl-(1-&gt;2)-beta-D-galactosyl derivative</name>
        <dbReference type="ChEBI" id="CHEBI:140327"/>
    </ligand>
</feature>
<dbReference type="GO" id="GO:0016020">
    <property type="term" value="C:membrane"/>
    <property type="evidence" value="ECO:0007669"/>
    <property type="project" value="UniProtKB-SubCell"/>
</dbReference>
<proteinExistence type="inferred from homology"/>
<feature type="domain" description="C-type lectin" evidence="12">
    <location>
        <begin position="131"/>
        <end position="186"/>
    </location>
</feature>
<evidence type="ECO:0000256" key="9">
    <source>
        <dbReference type="PIRSR" id="PIRSR605076-1"/>
    </source>
</evidence>
<feature type="domain" description="Reverse transcriptase" evidence="13">
    <location>
        <begin position="1"/>
        <end position="371"/>
    </location>
</feature>
<evidence type="ECO:0000256" key="8">
    <source>
        <dbReference type="ARBA" id="ARBA00023136"/>
    </source>
</evidence>
<comment type="subcellular location">
    <subcellularLocation>
        <location evidence="1">Membrane</location>
        <topology evidence="1">Single-pass type II membrane protein</topology>
    </subcellularLocation>
</comment>
<dbReference type="Proteomes" id="UP001239994">
    <property type="component" value="Unassembled WGS sequence"/>
</dbReference>
<sequence>MPSILCSRINPGKSRDTDTKIIGNPLVVYRHVNFKDILTVYEEGEYSAVQHNDTISSMELVTEDLTNPQITLYEHVQRGACILYEHVNRGGSFMVARASHYVPNYGLFNDKLSHIHPLKPDKMILVNHNLTWREALRYCRRNHVDLVSVNSEAIQSWVMEVTQNTSTEHVWLGLPHTCTLGFWYWTAQHHSYLKNETHLPPPMPPYSSAFNTIIHSLLTTKLEDLGLHTSLCDWISNFLTDRPQSVRVGNCASSTLTLSTGAPQGCVLSPLLYSLYTYDCTATSSSTIIVKFADDTVVMGLISDNDERAYLEEIKHLENWCQENNLLLNVNKTKELIVDCSKKQERHYQPVRISGTMVERVDSFRYLGVHISQDLSWSRHTNSLAKKARQLRDFRLPSKVLRNFYTCTIESILTGNITVWFGNSTKQDRQALQRVVRSAERITHTELPDLQTIYYKRCQTKARRIVKDPTHPNNRLFSLLSLDRALSTISLIAVTLPVPISVHMICALCFNGFNQVGTFSSSGQRGSFGSCGGFVGLYLHVKVEGHQHDPTVLISGLRLGTIQRLGTCGGEQMCVHVHMFPLLYTPSLLEGLLRLLNNFSFCVFLGLPNSRKDVVTVTPWLAPVVWEGTFDTNILDAIYKPQNITVATTVFAVGKYVQFLKDYLESAEQYFMLGYRVHYYIFTDQPEAVPTVTLGADRRITILKIPGSDRWQEITLRRMEMIMNLIETQLVNKADYIFCLDVDTKFYGHWGAETLSHLVAAIHYLFYTASRDQFTYERRPESQAYIPYGEGDYYYGGAMIGGLVREVYKVTKTCHLWLNMDKANSIEALWQEESHLNKYFLYNKPTKLLSPEYLWCDPFQSNDVKIIRYSHVWKDVSKAGRQGLSVPM</sequence>
<evidence type="ECO:0000256" key="4">
    <source>
        <dbReference type="ARBA" id="ARBA00022679"/>
    </source>
</evidence>
<organism evidence="14 15">
    <name type="scientific">Electrophorus voltai</name>
    <dbReference type="NCBI Taxonomy" id="2609070"/>
    <lineage>
        <taxon>Eukaryota</taxon>
        <taxon>Metazoa</taxon>
        <taxon>Chordata</taxon>
        <taxon>Craniata</taxon>
        <taxon>Vertebrata</taxon>
        <taxon>Euteleostomi</taxon>
        <taxon>Actinopterygii</taxon>
        <taxon>Neopterygii</taxon>
        <taxon>Teleostei</taxon>
        <taxon>Ostariophysi</taxon>
        <taxon>Gymnotiformes</taxon>
        <taxon>Gymnotoidei</taxon>
        <taxon>Gymnotidae</taxon>
        <taxon>Electrophorus</taxon>
    </lineage>
</organism>
<feature type="binding site" evidence="10">
    <location>
        <position position="763"/>
    </location>
    <ligand>
        <name>an alpha-L-fucosyl-(1-&gt;2)-beta-D-galactosyl derivative</name>
        <dbReference type="ChEBI" id="CHEBI:140327"/>
    </ligand>
</feature>
<reference evidence="14" key="1">
    <citation type="submission" date="2023-03" db="EMBL/GenBank/DDBJ databases">
        <title>Electrophorus voltai genome.</title>
        <authorList>
            <person name="Bian C."/>
        </authorList>
    </citation>
    <scope>NUCLEOTIDE SEQUENCE</scope>
    <source>
        <strain evidence="14">CB-2022</strain>
        <tissue evidence="14">Muscle</tissue>
    </source>
</reference>
<evidence type="ECO:0000256" key="2">
    <source>
        <dbReference type="ARBA" id="ARBA00010413"/>
    </source>
</evidence>
<feature type="binding site" evidence="10">
    <location>
        <position position="775"/>
    </location>
    <ligand>
        <name>an alpha-L-fucosyl-(1-&gt;2)-beta-D-galactosyl derivative</name>
        <dbReference type="ChEBI" id="CHEBI:140327"/>
    </ligand>
</feature>
<dbReference type="PANTHER" id="PTHR10462">
    <property type="entry name" value="GLYCOSYLTRANSFERASE-RELATED"/>
    <property type="match status" value="1"/>
</dbReference>
<evidence type="ECO:0000256" key="6">
    <source>
        <dbReference type="ARBA" id="ARBA00022968"/>
    </source>
</evidence>
<dbReference type="Pfam" id="PF00059">
    <property type="entry name" value="Lectin_C"/>
    <property type="match status" value="1"/>
</dbReference>
<evidence type="ECO:0000256" key="11">
    <source>
        <dbReference type="PIRSR" id="PIRSR605076-3"/>
    </source>
</evidence>
<dbReference type="Pfam" id="PF03414">
    <property type="entry name" value="Glyco_transf_6"/>
    <property type="match status" value="1"/>
</dbReference>
<evidence type="ECO:0000313" key="15">
    <source>
        <dbReference type="Proteomes" id="UP001239994"/>
    </source>
</evidence>
<dbReference type="EMBL" id="JAROKS010000006">
    <property type="protein sequence ID" value="KAK1802663.1"/>
    <property type="molecule type" value="Genomic_DNA"/>
</dbReference>
<evidence type="ECO:0000259" key="13">
    <source>
        <dbReference type="PROSITE" id="PS50878"/>
    </source>
</evidence>
<dbReference type="InterPro" id="IPR001304">
    <property type="entry name" value="C-type_lectin-like"/>
</dbReference>
<feature type="binding site" evidence="11">
    <location>
        <position position="743"/>
    </location>
    <ligand>
        <name>Mn(2+)</name>
        <dbReference type="ChEBI" id="CHEBI:29035"/>
    </ligand>
</feature>
<dbReference type="InterPro" id="IPR029044">
    <property type="entry name" value="Nucleotide-diphossugar_trans"/>
</dbReference>
<dbReference type="GO" id="GO:0016758">
    <property type="term" value="F:hexosyltransferase activity"/>
    <property type="evidence" value="ECO:0007669"/>
    <property type="project" value="InterPro"/>
</dbReference>
<feature type="active site" description="Nucleophile" evidence="9">
    <location>
        <position position="833"/>
    </location>
</feature>
<dbReference type="CDD" id="cd00037">
    <property type="entry name" value="CLECT"/>
    <property type="match status" value="1"/>
</dbReference>
<dbReference type="InterPro" id="IPR016187">
    <property type="entry name" value="CTDL_fold"/>
</dbReference>
<evidence type="ECO:0000259" key="12">
    <source>
        <dbReference type="PROSITE" id="PS50041"/>
    </source>
</evidence>
<keyword evidence="8" id="KW-0472">Membrane</keyword>
<evidence type="ECO:0000256" key="7">
    <source>
        <dbReference type="ARBA" id="ARBA00022989"/>
    </source>
</evidence>
<dbReference type="PANTHER" id="PTHR10462:SF49">
    <property type="entry name" value="GLOBOSIDE ALPHA-1,3-N-ACETYLGALACTOSAMINYLTRANSFERASE 1"/>
    <property type="match status" value="1"/>
</dbReference>
<keyword evidence="7" id="KW-1133">Transmembrane helix</keyword>
<feature type="binding site" evidence="10">
    <location>
        <position position="656"/>
    </location>
    <ligand>
        <name>UDP-N-acetyl-alpha-D-galactosamine</name>
        <dbReference type="ChEBI" id="CHEBI:67138"/>
    </ligand>
</feature>
<gene>
    <name evidence="14" type="ORF">P4O66_004172</name>
</gene>
<dbReference type="Pfam" id="PF00078">
    <property type="entry name" value="RVT_1"/>
    <property type="match status" value="1"/>
</dbReference>
<dbReference type="InterPro" id="IPR011024">
    <property type="entry name" value="G_crystallin-like"/>
</dbReference>
<feature type="binding site" evidence="10">
    <location>
        <begin position="651"/>
        <end position="653"/>
    </location>
    <ligand>
        <name>UDP-N-acetyl-alpha-D-galactosamine</name>
        <dbReference type="ChEBI" id="CHEBI:67138"/>
    </ligand>
</feature>
<evidence type="ECO:0000313" key="14">
    <source>
        <dbReference type="EMBL" id="KAK1802663.1"/>
    </source>
</evidence>
<comment type="similarity">
    <text evidence="2">Belongs to the glycosyltransferase 6 family.</text>
</comment>
<comment type="caution">
    <text evidence="14">The sequence shown here is derived from an EMBL/GenBank/DDBJ whole genome shotgun (WGS) entry which is preliminary data.</text>
</comment>
<keyword evidence="11" id="KW-0464">Manganese</keyword>
<evidence type="ECO:0000256" key="10">
    <source>
        <dbReference type="PIRSR" id="PIRSR605076-2"/>
    </source>
</evidence>
<dbReference type="AlphaFoldDB" id="A0AAD8ZNL9"/>
<accession>A0AAD8ZNL9</accession>
<dbReference type="InterPro" id="IPR043502">
    <property type="entry name" value="DNA/RNA_pol_sf"/>
</dbReference>
<evidence type="ECO:0008006" key="16">
    <source>
        <dbReference type="Google" id="ProtNLM"/>
    </source>
</evidence>
<feature type="binding site" evidence="11">
    <location>
        <position position="741"/>
    </location>
    <ligand>
        <name>Mn(2+)</name>
        <dbReference type="ChEBI" id="CHEBI:29035"/>
    </ligand>
</feature>
<dbReference type="Gene3D" id="3.10.100.10">
    <property type="entry name" value="Mannose-Binding Protein A, subunit A"/>
    <property type="match status" value="1"/>
</dbReference>
<dbReference type="InterPro" id="IPR016186">
    <property type="entry name" value="C-type_lectin-like/link_sf"/>
</dbReference>
<name>A0AAD8ZNL9_9TELE</name>
<dbReference type="GO" id="GO:0031982">
    <property type="term" value="C:vesicle"/>
    <property type="evidence" value="ECO:0007669"/>
    <property type="project" value="TreeGrafter"/>
</dbReference>
<dbReference type="PROSITE" id="PS50041">
    <property type="entry name" value="C_TYPE_LECTIN_2"/>
    <property type="match status" value="1"/>
</dbReference>
<keyword evidence="6" id="KW-0735">Signal-anchor</keyword>
<keyword evidence="11" id="KW-0479">Metal-binding</keyword>
<evidence type="ECO:0000256" key="5">
    <source>
        <dbReference type="ARBA" id="ARBA00022692"/>
    </source>
</evidence>